<dbReference type="OrthoDB" id="66881at2759"/>
<evidence type="ECO:0008006" key="8">
    <source>
        <dbReference type="Google" id="ProtNLM"/>
    </source>
</evidence>
<dbReference type="Proteomes" id="UP000192596">
    <property type="component" value="Unassembled WGS sequence"/>
</dbReference>
<dbReference type="Pfam" id="PF13450">
    <property type="entry name" value="NAD_binding_8"/>
    <property type="match status" value="1"/>
</dbReference>
<evidence type="ECO:0000313" key="7">
    <source>
        <dbReference type="Proteomes" id="UP000192596"/>
    </source>
</evidence>
<dbReference type="Gene3D" id="3.50.50.60">
    <property type="entry name" value="FAD/NAD(P)-binding domain"/>
    <property type="match status" value="2"/>
</dbReference>
<dbReference type="STRING" id="1507870.A0A1V8SC67"/>
<comment type="similarity">
    <text evidence="1">Belongs to the FMO family.</text>
</comment>
<accession>A0A1V8SC67</accession>
<evidence type="ECO:0000256" key="3">
    <source>
        <dbReference type="ARBA" id="ARBA00022827"/>
    </source>
</evidence>
<sequence>MVLDNKARIRSVAVIGAGASGAAAAAALRAESYFDRIRVFERRETPGGTWIYDANPGTPLQPAPGHLAPDLDPPLRLPSALPATTNTNSQERYAQTPVYAGLTTNVPAIAMAFSDRPYPYSPFVPHWIPKQCIQDYFTYNRTDAFLSLNTTVEHVKKLPRERWELTLRRPNPERGVDEWWAKTFDALIIANGHYTVPFIPSVPGLAAYMTKYPGKVFHSKSFQSAHAYADKRVLIIGNSASGIDISTMLAKTVKSPLYQSRRSKSRWDGPEPPSGIEWKPVITSFHEVGSITFADGTVLASDDIDHVIYCTGYQPSFPWWDTKYNAPLWSYSAHRLDRSYLHTFFVDHPTLGLIGMPRTLTFRSFEYQAVALARIFAGRSHKPLPDKESMLTWQREREERCLRDHKKFHDIPWENEETLDYFRELYNIAGLPLLTGEGRHPPVLDAETRWAVENIRKYPDGGQKIDGGALSAKADEWVVVDVEHKKGILSFV</sequence>
<protein>
    <recommendedName>
        <fullName evidence="8">Thiol-specific monooxygenase</fullName>
    </recommendedName>
</protein>
<evidence type="ECO:0000256" key="2">
    <source>
        <dbReference type="ARBA" id="ARBA00022630"/>
    </source>
</evidence>
<dbReference type="EMBL" id="NAJO01000062">
    <property type="protein sequence ID" value="OQN96736.1"/>
    <property type="molecule type" value="Genomic_DNA"/>
</dbReference>
<dbReference type="PANTHER" id="PTHR23023">
    <property type="entry name" value="DIMETHYLANILINE MONOOXYGENASE"/>
    <property type="match status" value="1"/>
</dbReference>
<dbReference type="SUPFAM" id="SSF51905">
    <property type="entry name" value="FAD/NAD(P)-binding domain"/>
    <property type="match status" value="2"/>
</dbReference>
<keyword evidence="7" id="KW-1185">Reference proteome</keyword>
<dbReference type="PIRSF" id="PIRSF000332">
    <property type="entry name" value="FMO"/>
    <property type="match status" value="1"/>
</dbReference>
<organism evidence="6 7">
    <name type="scientific">Cryoendolithus antarcticus</name>
    <dbReference type="NCBI Taxonomy" id="1507870"/>
    <lineage>
        <taxon>Eukaryota</taxon>
        <taxon>Fungi</taxon>
        <taxon>Dikarya</taxon>
        <taxon>Ascomycota</taxon>
        <taxon>Pezizomycotina</taxon>
        <taxon>Dothideomycetes</taxon>
        <taxon>Dothideomycetidae</taxon>
        <taxon>Cladosporiales</taxon>
        <taxon>Cladosporiaceae</taxon>
        <taxon>Cryoendolithus</taxon>
    </lineage>
</organism>
<dbReference type="InterPro" id="IPR036188">
    <property type="entry name" value="FAD/NAD-bd_sf"/>
</dbReference>
<dbReference type="FunCoup" id="A0A1V8SC67">
    <property type="interactions" value="1117"/>
</dbReference>
<reference evidence="7" key="1">
    <citation type="submission" date="2017-03" db="EMBL/GenBank/DDBJ databases">
        <title>Genomes of endolithic fungi from Antarctica.</title>
        <authorList>
            <person name="Coleine C."/>
            <person name="Masonjones S."/>
            <person name="Stajich J.E."/>
        </authorList>
    </citation>
    <scope>NUCLEOTIDE SEQUENCE [LARGE SCALE GENOMIC DNA]</scope>
    <source>
        <strain evidence="7">CCFEE 5527</strain>
    </source>
</reference>
<evidence type="ECO:0000313" key="6">
    <source>
        <dbReference type="EMBL" id="OQN96736.1"/>
    </source>
</evidence>
<keyword evidence="3" id="KW-0274">FAD</keyword>
<evidence type="ECO:0000256" key="1">
    <source>
        <dbReference type="ARBA" id="ARBA00009183"/>
    </source>
</evidence>
<dbReference type="AlphaFoldDB" id="A0A1V8SC67"/>
<dbReference type="InterPro" id="IPR000960">
    <property type="entry name" value="Flavin_mOase"/>
</dbReference>
<dbReference type="InParanoid" id="A0A1V8SC67"/>
<dbReference type="InterPro" id="IPR050346">
    <property type="entry name" value="FMO-like"/>
</dbReference>
<evidence type="ECO:0000256" key="5">
    <source>
        <dbReference type="ARBA" id="ARBA00023002"/>
    </source>
</evidence>
<keyword evidence="4" id="KW-0521">NADP</keyword>
<dbReference type="InterPro" id="IPR020946">
    <property type="entry name" value="Flavin_mOase-like"/>
</dbReference>
<keyword evidence="2" id="KW-0285">Flavoprotein</keyword>
<dbReference type="GO" id="GO:0050661">
    <property type="term" value="F:NADP binding"/>
    <property type="evidence" value="ECO:0007669"/>
    <property type="project" value="InterPro"/>
</dbReference>
<dbReference type="GO" id="GO:0004499">
    <property type="term" value="F:N,N-dimethylaniline monooxygenase activity"/>
    <property type="evidence" value="ECO:0007669"/>
    <property type="project" value="InterPro"/>
</dbReference>
<dbReference type="Pfam" id="PF00743">
    <property type="entry name" value="FMO-like"/>
    <property type="match status" value="2"/>
</dbReference>
<proteinExistence type="inferred from homology"/>
<evidence type="ECO:0000256" key="4">
    <source>
        <dbReference type="ARBA" id="ARBA00022857"/>
    </source>
</evidence>
<keyword evidence="5" id="KW-0560">Oxidoreductase</keyword>
<gene>
    <name evidence="6" type="ORF">B0A48_17160</name>
</gene>
<dbReference type="GO" id="GO:0050660">
    <property type="term" value="F:flavin adenine dinucleotide binding"/>
    <property type="evidence" value="ECO:0007669"/>
    <property type="project" value="InterPro"/>
</dbReference>
<dbReference type="PRINTS" id="PR00370">
    <property type="entry name" value="FMOXYGENASE"/>
</dbReference>
<name>A0A1V8SC67_9PEZI</name>
<comment type="caution">
    <text evidence="6">The sequence shown here is derived from an EMBL/GenBank/DDBJ whole genome shotgun (WGS) entry which is preliminary data.</text>
</comment>